<dbReference type="PRINTS" id="PR00455">
    <property type="entry name" value="HTHTETR"/>
</dbReference>
<sequence length="206" mass="23021">MNAEPGEQVPPAGQSRQTRKREQRRDHVFRAAIELFVDRGYDSTTMDDIAERADVARATVFNHYPRKAAFLEEWTLRRRERAARVLAESVSGTANAKEQLRTFFAELVATNEESRAEAMALLLPGLRATNLIVDPALGHALADVIGNSADAGKLRPGADPEHVGRLLAVGYFSVLYRWISHDPPSFDFWHEIEILLDTVFDGALHS</sequence>
<comment type="caution">
    <text evidence="7">The sequence shown here is derived from an EMBL/GenBank/DDBJ whole genome shotgun (WGS) entry which is preliminary data.</text>
</comment>
<organism evidence="7 8">
    <name type="scientific">Saccharopolyspora oryzae</name>
    <dbReference type="NCBI Taxonomy" id="2997343"/>
    <lineage>
        <taxon>Bacteria</taxon>
        <taxon>Bacillati</taxon>
        <taxon>Actinomycetota</taxon>
        <taxon>Actinomycetes</taxon>
        <taxon>Pseudonocardiales</taxon>
        <taxon>Pseudonocardiaceae</taxon>
        <taxon>Saccharopolyspora</taxon>
    </lineage>
</organism>
<keyword evidence="3" id="KW-0804">Transcription</keyword>
<feature type="DNA-binding region" description="H-T-H motif" evidence="4">
    <location>
        <begin position="45"/>
        <end position="64"/>
    </location>
</feature>
<dbReference type="SUPFAM" id="SSF48498">
    <property type="entry name" value="Tetracyclin repressor-like, C-terminal domain"/>
    <property type="match status" value="1"/>
</dbReference>
<dbReference type="PANTHER" id="PTHR30055:SF234">
    <property type="entry name" value="HTH-TYPE TRANSCRIPTIONAL REGULATOR BETI"/>
    <property type="match status" value="1"/>
</dbReference>
<dbReference type="Gene3D" id="1.10.357.10">
    <property type="entry name" value="Tetracycline Repressor, domain 2"/>
    <property type="match status" value="1"/>
</dbReference>
<gene>
    <name evidence="7" type="ORF">OU415_08505</name>
</gene>
<protein>
    <submittedName>
        <fullName evidence="7">TetR/AcrR family transcriptional regulator</fullName>
    </submittedName>
</protein>
<dbReference type="Pfam" id="PF00440">
    <property type="entry name" value="TetR_N"/>
    <property type="match status" value="1"/>
</dbReference>
<keyword evidence="8" id="KW-1185">Reference proteome</keyword>
<dbReference type="Proteomes" id="UP001210380">
    <property type="component" value="Unassembled WGS sequence"/>
</dbReference>
<reference evidence="7 8" key="1">
    <citation type="submission" date="2022-11" db="EMBL/GenBank/DDBJ databases">
        <title>Draft genome sequence of Saccharopolyspora sp. WRP15-2 isolated from rhizosphere soils of wild rice in Thailand.</title>
        <authorList>
            <person name="Duangmal K."/>
            <person name="Kammanee S."/>
            <person name="Muangham S."/>
        </authorList>
    </citation>
    <scope>NUCLEOTIDE SEQUENCE [LARGE SCALE GENOMIC DNA]</scope>
    <source>
        <strain evidence="7 8">WRP15-2</strain>
    </source>
</reference>
<name>A0ABT4UUT5_9PSEU</name>
<evidence type="ECO:0000256" key="1">
    <source>
        <dbReference type="ARBA" id="ARBA00023015"/>
    </source>
</evidence>
<keyword evidence="1" id="KW-0805">Transcription regulation</keyword>
<keyword evidence="2 4" id="KW-0238">DNA-binding</keyword>
<evidence type="ECO:0000313" key="7">
    <source>
        <dbReference type="EMBL" id="MDA3625475.1"/>
    </source>
</evidence>
<dbReference type="EMBL" id="JAQGLA010000009">
    <property type="protein sequence ID" value="MDA3625475.1"/>
    <property type="molecule type" value="Genomic_DNA"/>
</dbReference>
<feature type="domain" description="HTH tetR-type" evidence="6">
    <location>
        <begin position="22"/>
        <end position="82"/>
    </location>
</feature>
<evidence type="ECO:0000259" key="6">
    <source>
        <dbReference type="PROSITE" id="PS50977"/>
    </source>
</evidence>
<dbReference type="PANTHER" id="PTHR30055">
    <property type="entry name" value="HTH-TYPE TRANSCRIPTIONAL REGULATOR RUTR"/>
    <property type="match status" value="1"/>
</dbReference>
<dbReference type="InterPro" id="IPR001647">
    <property type="entry name" value="HTH_TetR"/>
</dbReference>
<evidence type="ECO:0000256" key="2">
    <source>
        <dbReference type="ARBA" id="ARBA00023125"/>
    </source>
</evidence>
<evidence type="ECO:0000256" key="5">
    <source>
        <dbReference type="SAM" id="MobiDB-lite"/>
    </source>
</evidence>
<evidence type="ECO:0000256" key="3">
    <source>
        <dbReference type="ARBA" id="ARBA00023163"/>
    </source>
</evidence>
<feature type="region of interest" description="Disordered" evidence="5">
    <location>
        <begin position="1"/>
        <end position="24"/>
    </location>
</feature>
<dbReference type="InterPro" id="IPR009057">
    <property type="entry name" value="Homeodomain-like_sf"/>
</dbReference>
<dbReference type="InterPro" id="IPR050109">
    <property type="entry name" value="HTH-type_TetR-like_transc_reg"/>
</dbReference>
<dbReference type="SUPFAM" id="SSF46689">
    <property type="entry name" value="Homeodomain-like"/>
    <property type="match status" value="1"/>
</dbReference>
<evidence type="ECO:0000313" key="8">
    <source>
        <dbReference type="Proteomes" id="UP001210380"/>
    </source>
</evidence>
<dbReference type="InterPro" id="IPR036271">
    <property type="entry name" value="Tet_transcr_reg_TetR-rel_C_sf"/>
</dbReference>
<dbReference type="PROSITE" id="PS50977">
    <property type="entry name" value="HTH_TETR_2"/>
    <property type="match status" value="1"/>
</dbReference>
<accession>A0ABT4UUT5</accession>
<proteinExistence type="predicted"/>
<evidence type="ECO:0000256" key="4">
    <source>
        <dbReference type="PROSITE-ProRule" id="PRU00335"/>
    </source>
</evidence>